<dbReference type="EMBL" id="CACVAQ010000435">
    <property type="protein sequence ID" value="CAA6828674.1"/>
    <property type="molecule type" value="Genomic_DNA"/>
</dbReference>
<feature type="non-terminal residue" evidence="1">
    <location>
        <position position="64"/>
    </location>
</feature>
<gene>
    <name evidence="1" type="ORF">HELGO_WM55691</name>
</gene>
<reference evidence="1" key="1">
    <citation type="submission" date="2020-01" db="EMBL/GenBank/DDBJ databases">
        <authorList>
            <person name="Meier V. D."/>
            <person name="Meier V D."/>
        </authorList>
    </citation>
    <scope>NUCLEOTIDE SEQUENCE</scope>
    <source>
        <strain evidence="1">HLG_WM_MAG_10</strain>
    </source>
</reference>
<name>A0A6S6UG09_9BACT</name>
<proteinExistence type="predicted"/>
<organism evidence="1">
    <name type="scientific">uncultured Aureispira sp</name>
    <dbReference type="NCBI Taxonomy" id="1331704"/>
    <lineage>
        <taxon>Bacteria</taxon>
        <taxon>Pseudomonadati</taxon>
        <taxon>Bacteroidota</taxon>
        <taxon>Saprospiria</taxon>
        <taxon>Saprospirales</taxon>
        <taxon>Saprospiraceae</taxon>
        <taxon>Aureispira</taxon>
        <taxon>environmental samples</taxon>
    </lineage>
</organism>
<sequence>MEIKKEDHKKIMLSIAALALVLMVVFVLGKQKGRDENEEQTIDVQVNIKDENGDTVSYDPNPLL</sequence>
<evidence type="ECO:0000313" key="1">
    <source>
        <dbReference type="EMBL" id="CAA6828674.1"/>
    </source>
</evidence>
<accession>A0A6S6UG09</accession>
<protein>
    <submittedName>
        <fullName evidence="1">Uncharacterized protein</fullName>
    </submittedName>
</protein>
<dbReference type="AlphaFoldDB" id="A0A6S6UG09"/>